<evidence type="ECO:0000313" key="2">
    <source>
        <dbReference type="Proteomes" id="UP000054018"/>
    </source>
</evidence>
<feature type="non-terminal residue" evidence="1">
    <location>
        <position position="1"/>
    </location>
</feature>
<keyword evidence="2" id="KW-1185">Reference proteome</keyword>
<dbReference type="HOGENOM" id="CLU_087375_2_0_1"/>
<protein>
    <submittedName>
        <fullName evidence="1">Uncharacterized protein</fullName>
    </submittedName>
</protein>
<organism evidence="1 2">
    <name type="scientific">Pisolithus microcarpus 441</name>
    <dbReference type="NCBI Taxonomy" id="765257"/>
    <lineage>
        <taxon>Eukaryota</taxon>
        <taxon>Fungi</taxon>
        <taxon>Dikarya</taxon>
        <taxon>Basidiomycota</taxon>
        <taxon>Agaricomycotina</taxon>
        <taxon>Agaricomycetes</taxon>
        <taxon>Agaricomycetidae</taxon>
        <taxon>Boletales</taxon>
        <taxon>Sclerodermatineae</taxon>
        <taxon>Pisolithaceae</taxon>
        <taxon>Pisolithus</taxon>
    </lineage>
</organism>
<dbReference type="EMBL" id="KN833789">
    <property type="protein sequence ID" value="KIK19181.1"/>
    <property type="molecule type" value="Genomic_DNA"/>
</dbReference>
<gene>
    <name evidence="1" type="ORF">PISMIDRAFT_108196</name>
</gene>
<reference evidence="2" key="2">
    <citation type="submission" date="2015-01" db="EMBL/GenBank/DDBJ databases">
        <title>Evolutionary Origins and Diversification of the Mycorrhizal Mutualists.</title>
        <authorList>
            <consortium name="DOE Joint Genome Institute"/>
            <consortium name="Mycorrhizal Genomics Consortium"/>
            <person name="Kohler A."/>
            <person name="Kuo A."/>
            <person name="Nagy L.G."/>
            <person name="Floudas D."/>
            <person name="Copeland A."/>
            <person name="Barry K.W."/>
            <person name="Cichocki N."/>
            <person name="Veneault-Fourrey C."/>
            <person name="LaButti K."/>
            <person name="Lindquist E.A."/>
            <person name="Lipzen A."/>
            <person name="Lundell T."/>
            <person name="Morin E."/>
            <person name="Murat C."/>
            <person name="Riley R."/>
            <person name="Ohm R."/>
            <person name="Sun H."/>
            <person name="Tunlid A."/>
            <person name="Henrissat B."/>
            <person name="Grigoriev I.V."/>
            <person name="Hibbett D.S."/>
            <person name="Martin F."/>
        </authorList>
    </citation>
    <scope>NUCLEOTIDE SEQUENCE [LARGE SCALE GENOMIC DNA]</scope>
    <source>
        <strain evidence="2">441</strain>
    </source>
</reference>
<dbReference type="AlphaFoldDB" id="A0A0C9YRA9"/>
<dbReference type="Proteomes" id="UP000054018">
    <property type="component" value="Unassembled WGS sequence"/>
</dbReference>
<evidence type="ECO:0000313" key="1">
    <source>
        <dbReference type="EMBL" id="KIK19181.1"/>
    </source>
</evidence>
<name>A0A0C9YRA9_9AGAM</name>
<sequence>LKKDWNSPVYGFFLPKPSIEYVGGHCSHIFQCTEKGCGKGVHHFLDKADACSTGNMWKHVKLCWGKDMLHEIMEAKNAHVAHEAVKHYIRMGQFHLSGRIMKRKNILTSSIPNCRQGTTPHPPQIQH</sequence>
<proteinExistence type="predicted"/>
<reference evidence="1 2" key="1">
    <citation type="submission" date="2014-04" db="EMBL/GenBank/DDBJ databases">
        <authorList>
            <consortium name="DOE Joint Genome Institute"/>
            <person name="Kuo A."/>
            <person name="Kohler A."/>
            <person name="Costa M.D."/>
            <person name="Nagy L.G."/>
            <person name="Floudas D."/>
            <person name="Copeland A."/>
            <person name="Barry K.W."/>
            <person name="Cichocki N."/>
            <person name="Veneault-Fourrey C."/>
            <person name="LaButti K."/>
            <person name="Lindquist E.A."/>
            <person name="Lipzen A."/>
            <person name="Lundell T."/>
            <person name="Morin E."/>
            <person name="Murat C."/>
            <person name="Sun H."/>
            <person name="Tunlid A."/>
            <person name="Henrissat B."/>
            <person name="Grigoriev I.V."/>
            <person name="Hibbett D.S."/>
            <person name="Martin F."/>
            <person name="Nordberg H.P."/>
            <person name="Cantor M.N."/>
            <person name="Hua S.X."/>
        </authorList>
    </citation>
    <scope>NUCLEOTIDE SEQUENCE [LARGE SCALE GENOMIC DNA]</scope>
    <source>
        <strain evidence="1 2">441</strain>
    </source>
</reference>
<dbReference type="OrthoDB" id="2677917at2759"/>
<accession>A0A0C9YRA9</accession>